<evidence type="ECO:0000259" key="6">
    <source>
        <dbReference type="PROSITE" id="PS50045"/>
    </source>
</evidence>
<dbReference type="GO" id="GO:0005524">
    <property type="term" value="F:ATP binding"/>
    <property type="evidence" value="ECO:0007669"/>
    <property type="project" value="UniProtKB-KW"/>
</dbReference>
<comment type="caution">
    <text evidence="7">The sequence shown here is derived from an EMBL/GenBank/DDBJ whole genome shotgun (WGS) entry which is preliminary data.</text>
</comment>
<dbReference type="GO" id="GO:0006355">
    <property type="term" value="P:regulation of DNA-templated transcription"/>
    <property type="evidence" value="ECO:0007669"/>
    <property type="project" value="InterPro"/>
</dbReference>
<evidence type="ECO:0000256" key="1">
    <source>
        <dbReference type="ARBA" id="ARBA00022741"/>
    </source>
</evidence>
<dbReference type="InterPro" id="IPR025943">
    <property type="entry name" value="Sigma_54_int_dom_ATP-bd_2"/>
</dbReference>
<dbReference type="GO" id="GO:0043565">
    <property type="term" value="F:sequence-specific DNA binding"/>
    <property type="evidence" value="ECO:0007669"/>
    <property type="project" value="InterPro"/>
</dbReference>
<keyword evidence="5" id="KW-0804">Transcription</keyword>
<evidence type="ECO:0000256" key="3">
    <source>
        <dbReference type="ARBA" id="ARBA00023015"/>
    </source>
</evidence>
<dbReference type="InterPro" id="IPR025662">
    <property type="entry name" value="Sigma_54_int_dom_ATP-bd_1"/>
</dbReference>
<keyword evidence="3" id="KW-0805">Transcription regulation</keyword>
<dbReference type="InterPro" id="IPR058031">
    <property type="entry name" value="AAA_lid_NorR"/>
</dbReference>
<dbReference type="PRINTS" id="PR01590">
    <property type="entry name" value="HTHFIS"/>
</dbReference>
<accession>A0A932CNX5</accession>
<feature type="domain" description="Sigma-54 factor interaction" evidence="6">
    <location>
        <begin position="11"/>
        <end position="240"/>
    </location>
</feature>
<dbReference type="EMBL" id="JACPRF010000140">
    <property type="protein sequence ID" value="MBI2876127.1"/>
    <property type="molecule type" value="Genomic_DNA"/>
</dbReference>
<evidence type="ECO:0000313" key="8">
    <source>
        <dbReference type="Proteomes" id="UP000769766"/>
    </source>
</evidence>
<dbReference type="PROSITE" id="PS00675">
    <property type="entry name" value="SIGMA54_INTERACT_1"/>
    <property type="match status" value="1"/>
</dbReference>
<dbReference type="Gene3D" id="1.10.10.60">
    <property type="entry name" value="Homeodomain-like"/>
    <property type="match status" value="1"/>
</dbReference>
<dbReference type="Proteomes" id="UP000769766">
    <property type="component" value="Unassembled WGS sequence"/>
</dbReference>
<dbReference type="PROSITE" id="PS50045">
    <property type="entry name" value="SIGMA54_INTERACT_4"/>
    <property type="match status" value="1"/>
</dbReference>
<evidence type="ECO:0000256" key="5">
    <source>
        <dbReference type="ARBA" id="ARBA00023163"/>
    </source>
</evidence>
<dbReference type="InterPro" id="IPR009057">
    <property type="entry name" value="Homeodomain-like_sf"/>
</dbReference>
<dbReference type="InterPro" id="IPR002197">
    <property type="entry name" value="HTH_Fis"/>
</dbReference>
<proteinExistence type="predicted"/>
<dbReference type="InterPro" id="IPR027417">
    <property type="entry name" value="P-loop_NTPase"/>
</dbReference>
<sequence length="326" mass="36798">MHQGFGALPVMIGESPSMQQIKASIGQIAASDCPVLITGETGTGKELVAWALHHLSPRRSRPFVAINCAALPEGLLESELFGHERGAFTGAHTSRPGTLELAHGGTLFLDEIAEMSSSAQSKLLRAIEGHEVYRLGGKRPLRLDFRVLAATHQDLKEGIGRGRFREDLYFRLRTFHIHLPSLRERREDIPLLLAHYVAECNHRWGREVVGFTPEAQEALLCYRWPGNVRELRNLVEASCMGLSSPWISREMLPDYFRQQLWADQGLSSAERDRLLSVLQAYQGNRTQAARQLGYSRMTLHRKMRRYAIQIDPWPGSRRKKKGKSQG</sequence>
<organism evidence="7 8">
    <name type="scientific">Tectimicrobiota bacterium</name>
    <dbReference type="NCBI Taxonomy" id="2528274"/>
    <lineage>
        <taxon>Bacteria</taxon>
        <taxon>Pseudomonadati</taxon>
        <taxon>Nitrospinota/Tectimicrobiota group</taxon>
        <taxon>Candidatus Tectimicrobiota</taxon>
    </lineage>
</organism>
<dbReference type="PANTHER" id="PTHR32071:SF57">
    <property type="entry name" value="C4-DICARBOXYLATE TRANSPORT TRANSCRIPTIONAL REGULATORY PROTEIN DCTD"/>
    <property type="match status" value="1"/>
</dbReference>
<dbReference type="Gene3D" id="3.40.50.300">
    <property type="entry name" value="P-loop containing nucleotide triphosphate hydrolases"/>
    <property type="match status" value="1"/>
</dbReference>
<keyword evidence="2" id="KW-0067">ATP-binding</keyword>
<dbReference type="FunFam" id="3.40.50.300:FF:000006">
    <property type="entry name" value="DNA-binding transcriptional regulator NtrC"/>
    <property type="match status" value="1"/>
</dbReference>
<dbReference type="SUPFAM" id="SSF52540">
    <property type="entry name" value="P-loop containing nucleoside triphosphate hydrolases"/>
    <property type="match status" value="1"/>
</dbReference>
<dbReference type="AlphaFoldDB" id="A0A932CNX5"/>
<keyword evidence="4" id="KW-0238">DNA-binding</keyword>
<protein>
    <submittedName>
        <fullName evidence="7">Sigma-54-dependent Fis family transcriptional regulator</fullName>
    </submittedName>
</protein>
<dbReference type="CDD" id="cd00009">
    <property type="entry name" value="AAA"/>
    <property type="match status" value="1"/>
</dbReference>
<dbReference type="Pfam" id="PF25601">
    <property type="entry name" value="AAA_lid_14"/>
    <property type="match status" value="1"/>
</dbReference>
<reference evidence="7" key="1">
    <citation type="submission" date="2020-07" db="EMBL/GenBank/DDBJ databases">
        <title>Huge and variable diversity of episymbiotic CPR bacteria and DPANN archaea in groundwater ecosystems.</title>
        <authorList>
            <person name="He C.Y."/>
            <person name="Keren R."/>
            <person name="Whittaker M."/>
            <person name="Farag I.F."/>
            <person name="Doudna J."/>
            <person name="Cate J.H.D."/>
            <person name="Banfield J.F."/>
        </authorList>
    </citation>
    <scope>NUCLEOTIDE SEQUENCE</scope>
    <source>
        <strain evidence="7">NC_groundwater_672_Ag_B-0.1um_62_36</strain>
    </source>
</reference>
<dbReference type="Gene3D" id="1.10.8.60">
    <property type="match status" value="1"/>
</dbReference>
<dbReference type="PANTHER" id="PTHR32071">
    <property type="entry name" value="TRANSCRIPTIONAL REGULATORY PROTEIN"/>
    <property type="match status" value="1"/>
</dbReference>
<keyword evidence="1" id="KW-0547">Nucleotide-binding</keyword>
<dbReference type="InterPro" id="IPR025944">
    <property type="entry name" value="Sigma_54_int_dom_CS"/>
</dbReference>
<dbReference type="SMART" id="SM00382">
    <property type="entry name" value="AAA"/>
    <property type="match status" value="1"/>
</dbReference>
<evidence type="ECO:0000313" key="7">
    <source>
        <dbReference type="EMBL" id="MBI2876127.1"/>
    </source>
</evidence>
<dbReference type="Pfam" id="PF00158">
    <property type="entry name" value="Sigma54_activat"/>
    <property type="match status" value="1"/>
</dbReference>
<gene>
    <name evidence="7" type="ORF">HYY20_04530</name>
</gene>
<dbReference type="SUPFAM" id="SSF46689">
    <property type="entry name" value="Homeodomain-like"/>
    <property type="match status" value="1"/>
</dbReference>
<dbReference type="InterPro" id="IPR003593">
    <property type="entry name" value="AAA+_ATPase"/>
</dbReference>
<evidence type="ECO:0000256" key="2">
    <source>
        <dbReference type="ARBA" id="ARBA00022840"/>
    </source>
</evidence>
<dbReference type="InterPro" id="IPR002078">
    <property type="entry name" value="Sigma_54_int"/>
</dbReference>
<dbReference type="Pfam" id="PF02954">
    <property type="entry name" value="HTH_8"/>
    <property type="match status" value="1"/>
</dbReference>
<evidence type="ECO:0000256" key="4">
    <source>
        <dbReference type="ARBA" id="ARBA00023125"/>
    </source>
</evidence>
<name>A0A932CNX5_UNCTE</name>
<dbReference type="PROSITE" id="PS00688">
    <property type="entry name" value="SIGMA54_INTERACT_3"/>
    <property type="match status" value="1"/>
</dbReference>
<dbReference type="PROSITE" id="PS00676">
    <property type="entry name" value="SIGMA54_INTERACT_2"/>
    <property type="match status" value="1"/>
</dbReference>